<evidence type="ECO:0000256" key="4">
    <source>
        <dbReference type="ARBA" id="ARBA00022679"/>
    </source>
</evidence>
<dbReference type="InterPro" id="IPR003661">
    <property type="entry name" value="HisK_dim/P_dom"/>
</dbReference>
<dbReference type="PANTHER" id="PTHR43304">
    <property type="entry name" value="PHYTOCHROME-LIKE PROTEIN CPH1"/>
    <property type="match status" value="1"/>
</dbReference>
<feature type="domain" description="Histidine kinase" evidence="7">
    <location>
        <begin position="320"/>
        <end position="533"/>
    </location>
</feature>
<dbReference type="EC" id="2.7.13.3" evidence="2"/>
<feature type="transmembrane region" description="Helical" evidence="6">
    <location>
        <begin position="97"/>
        <end position="120"/>
    </location>
</feature>
<keyword evidence="9" id="KW-1185">Reference proteome</keyword>
<dbReference type="InterPro" id="IPR033425">
    <property type="entry name" value="MASE3"/>
</dbReference>
<evidence type="ECO:0000259" key="7">
    <source>
        <dbReference type="PROSITE" id="PS50109"/>
    </source>
</evidence>
<dbReference type="InterPro" id="IPR036097">
    <property type="entry name" value="HisK_dim/P_sf"/>
</dbReference>
<feature type="transmembrane region" description="Helical" evidence="6">
    <location>
        <begin position="234"/>
        <end position="254"/>
    </location>
</feature>
<dbReference type="SMART" id="SM00387">
    <property type="entry name" value="HATPase_c"/>
    <property type="match status" value="1"/>
</dbReference>
<accession>A0ABV2TXW9</accession>
<dbReference type="Gene3D" id="1.10.287.130">
    <property type="match status" value="1"/>
</dbReference>
<keyword evidence="8" id="KW-0547">Nucleotide-binding</keyword>
<evidence type="ECO:0000256" key="3">
    <source>
        <dbReference type="ARBA" id="ARBA00022553"/>
    </source>
</evidence>
<feature type="transmembrane region" description="Helical" evidence="6">
    <location>
        <begin position="266"/>
        <end position="287"/>
    </location>
</feature>
<feature type="transmembrane region" description="Helical" evidence="6">
    <location>
        <begin position="166"/>
        <end position="184"/>
    </location>
</feature>
<evidence type="ECO:0000256" key="1">
    <source>
        <dbReference type="ARBA" id="ARBA00000085"/>
    </source>
</evidence>
<dbReference type="SUPFAM" id="SSF47384">
    <property type="entry name" value="Homodimeric domain of signal transducing histidine kinase"/>
    <property type="match status" value="1"/>
</dbReference>
<dbReference type="PROSITE" id="PS50109">
    <property type="entry name" value="HIS_KIN"/>
    <property type="match status" value="1"/>
</dbReference>
<keyword evidence="8" id="KW-0067">ATP-binding</keyword>
<dbReference type="PRINTS" id="PR00344">
    <property type="entry name" value="BCTRLSENSOR"/>
</dbReference>
<reference evidence="8 9" key="1">
    <citation type="submission" date="2024-07" db="EMBL/GenBank/DDBJ databases">
        <title>The genome sequence of type strain Sediminicola luteus GDMCC 1.2596T.</title>
        <authorList>
            <person name="Liu Y."/>
        </authorList>
    </citation>
    <scope>NUCLEOTIDE SEQUENCE [LARGE SCALE GENOMIC DNA]</scope>
    <source>
        <strain evidence="8 9">GDMCC 1.2596</strain>
    </source>
</reference>
<evidence type="ECO:0000256" key="2">
    <source>
        <dbReference type="ARBA" id="ARBA00012438"/>
    </source>
</evidence>
<dbReference type="PANTHER" id="PTHR43304:SF1">
    <property type="entry name" value="PAC DOMAIN-CONTAINING PROTEIN"/>
    <property type="match status" value="1"/>
</dbReference>
<dbReference type="GO" id="GO:0005524">
    <property type="term" value="F:ATP binding"/>
    <property type="evidence" value="ECO:0007669"/>
    <property type="project" value="UniProtKB-KW"/>
</dbReference>
<comment type="catalytic activity">
    <reaction evidence="1">
        <text>ATP + protein L-histidine = ADP + protein N-phospho-L-histidine.</text>
        <dbReference type="EC" id="2.7.13.3"/>
    </reaction>
</comment>
<name>A0ABV2TXW9_9FLAO</name>
<comment type="caution">
    <text evidence="8">The sequence shown here is derived from an EMBL/GenBank/DDBJ whole genome shotgun (WGS) entry which is preliminary data.</text>
</comment>
<keyword evidence="6" id="KW-0472">Membrane</keyword>
<feature type="transmembrane region" description="Helical" evidence="6">
    <location>
        <begin position="209"/>
        <end position="227"/>
    </location>
</feature>
<evidence type="ECO:0000256" key="6">
    <source>
        <dbReference type="SAM" id="Phobius"/>
    </source>
</evidence>
<dbReference type="Pfam" id="PF17159">
    <property type="entry name" value="MASE3"/>
    <property type="match status" value="1"/>
</dbReference>
<dbReference type="InterPro" id="IPR005467">
    <property type="entry name" value="His_kinase_dom"/>
</dbReference>
<evidence type="ECO:0000313" key="8">
    <source>
        <dbReference type="EMBL" id="MET7030133.1"/>
    </source>
</evidence>
<dbReference type="SUPFAM" id="SSF55874">
    <property type="entry name" value="ATPase domain of HSP90 chaperone/DNA topoisomerase II/histidine kinase"/>
    <property type="match status" value="1"/>
</dbReference>
<proteinExistence type="predicted"/>
<keyword evidence="5" id="KW-0418">Kinase</keyword>
<dbReference type="CDD" id="cd00082">
    <property type="entry name" value="HisKA"/>
    <property type="match status" value="1"/>
</dbReference>
<dbReference type="InterPro" id="IPR003594">
    <property type="entry name" value="HATPase_dom"/>
</dbReference>
<protein>
    <recommendedName>
        <fullName evidence="2">histidine kinase</fullName>
        <ecNumber evidence="2">2.7.13.3</ecNumber>
    </recommendedName>
</protein>
<dbReference type="EMBL" id="JBEWYP010000007">
    <property type="protein sequence ID" value="MET7030133.1"/>
    <property type="molecule type" value="Genomic_DNA"/>
</dbReference>
<dbReference type="SMART" id="SM00388">
    <property type="entry name" value="HisKA"/>
    <property type="match status" value="1"/>
</dbReference>
<keyword evidence="4" id="KW-0808">Transferase</keyword>
<dbReference type="Proteomes" id="UP001549773">
    <property type="component" value="Unassembled WGS sequence"/>
</dbReference>
<dbReference type="InterPro" id="IPR004358">
    <property type="entry name" value="Sig_transdc_His_kin-like_C"/>
</dbReference>
<dbReference type="Pfam" id="PF00512">
    <property type="entry name" value="HisKA"/>
    <property type="match status" value="1"/>
</dbReference>
<dbReference type="RefSeq" id="WP_354618928.1">
    <property type="nucleotide sequence ID" value="NZ_JBEWYP010000007.1"/>
</dbReference>
<dbReference type="Gene3D" id="3.30.565.10">
    <property type="entry name" value="Histidine kinase-like ATPase, C-terminal domain"/>
    <property type="match status" value="1"/>
</dbReference>
<organism evidence="8 9">
    <name type="scientific">Sediminicola luteus</name>
    <dbReference type="NCBI Taxonomy" id="319238"/>
    <lineage>
        <taxon>Bacteria</taxon>
        <taxon>Pseudomonadati</taxon>
        <taxon>Bacteroidota</taxon>
        <taxon>Flavobacteriia</taxon>
        <taxon>Flavobacteriales</taxon>
        <taxon>Flavobacteriaceae</taxon>
        <taxon>Sediminicola</taxon>
    </lineage>
</organism>
<keyword evidence="6" id="KW-0812">Transmembrane</keyword>
<dbReference type="Pfam" id="PF02518">
    <property type="entry name" value="HATPase_c"/>
    <property type="match status" value="1"/>
</dbReference>
<evidence type="ECO:0000313" key="9">
    <source>
        <dbReference type="Proteomes" id="UP001549773"/>
    </source>
</evidence>
<keyword evidence="6" id="KW-1133">Transmembrane helix</keyword>
<feature type="transmembrane region" description="Helical" evidence="6">
    <location>
        <begin position="7"/>
        <end position="29"/>
    </location>
</feature>
<gene>
    <name evidence="8" type="ORF">ABXZ32_12040</name>
</gene>
<dbReference type="InterPro" id="IPR036890">
    <property type="entry name" value="HATPase_C_sf"/>
</dbReference>
<dbReference type="InterPro" id="IPR052162">
    <property type="entry name" value="Sensor_kinase/Photoreceptor"/>
</dbReference>
<evidence type="ECO:0000256" key="5">
    <source>
        <dbReference type="ARBA" id="ARBA00022777"/>
    </source>
</evidence>
<feature type="transmembrane region" description="Helical" evidence="6">
    <location>
        <begin position="57"/>
        <end position="85"/>
    </location>
</feature>
<sequence>MHKGELPLWIIFGTIGICLLPTVLNIIGFDFGYEIVPFDMANFAAINPSNFENNIQYYLGGAIIHSLLEWSAVAIAFGIGTLALIQYRITGNPVTSIIGIALFCAGSIDAFHTLAATNLIHSNAEIKNFSPFTWGLSRLFNSLILLVGVSVFLVKNKYRPQYKKSNTLVSIVGVTFVGLSYIIIQVCTQSDVFPISVYPDNFISRPFDFIPLIIYTVLGLFVLPAFYKFHKNVFTEALMWSMLPAIATQLHMTFGSVELYDNHFNIGHFLKIISYVLPFAGLGIFYIKTFRVAEERLVSLKEAHNLLTLKNQELEQYTHITSHDLKEPLRSISSFTELLENRHQEQLDSKGKQYLQFIKKSSDRMHKTIKILMDYSRVGADLKSQWLDTHEILEMVQEDLSVLIKESQASFNVGTLPKIYGGETDIRLLFQNLIANSLKFKREGVAPKITISATLEDQFWKFEFQDNGIGMLKEDLEDIFIIYKRLGISSKNEGNGIGLSHCKKIVELHGGEIWVTSEPNEGSSFYFTIPYKEEMPIEL</sequence>
<keyword evidence="3" id="KW-0597">Phosphoprotein</keyword>
<feature type="transmembrane region" description="Helical" evidence="6">
    <location>
        <begin position="132"/>
        <end position="154"/>
    </location>
</feature>